<dbReference type="Proteomes" id="UP001597519">
    <property type="component" value="Unassembled WGS sequence"/>
</dbReference>
<reference evidence="3" key="1">
    <citation type="journal article" date="2019" name="Int. J. Syst. Evol. Microbiol.">
        <title>The Global Catalogue of Microorganisms (GCM) 10K type strain sequencing project: providing services to taxonomists for standard genome sequencing and annotation.</title>
        <authorList>
            <consortium name="The Broad Institute Genomics Platform"/>
            <consortium name="The Broad Institute Genome Sequencing Center for Infectious Disease"/>
            <person name="Wu L."/>
            <person name="Ma J."/>
        </authorList>
    </citation>
    <scope>NUCLEOTIDE SEQUENCE [LARGE SCALE GENOMIC DNA]</scope>
    <source>
        <strain evidence="3">KCTC 33575</strain>
    </source>
</reference>
<name>A0ABW5WWE3_9STAP</name>
<feature type="domain" description="DUF2087" evidence="1">
    <location>
        <begin position="13"/>
        <end position="79"/>
    </location>
</feature>
<comment type="caution">
    <text evidence="2">The sequence shown here is derived from an EMBL/GenBank/DDBJ whole genome shotgun (WGS) entry which is preliminary data.</text>
</comment>
<dbReference type="Pfam" id="PF09860">
    <property type="entry name" value="DUF2087"/>
    <property type="match status" value="1"/>
</dbReference>
<proteinExistence type="predicted"/>
<dbReference type="EMBL" id="JBHUOQ010000001">
    <property type="protein sequence ID" value="MFD2829661.1"/>
    <property type="molecule type" value="Genomic_DNA"/>
</dbReference>
<sequence length="88" mass="10539">MSDIKKRFFKDDRLNHVPKKEKDKIALFDYLSERFETGKIYSESEVNLTLRSVYDDHAVLRRYMVDYGYLERSTDGSEYVVSETDKEK</sequence>
<dbReference type="InterPro" id="IPR018656">
    <property type="entry name" value="DUF2087"/>
</dbReference>
<keyword evidence="3" id="KW-1185">Reference proteome</keyword>
<gene>
    <name evidence="2" type="ORF">ACFSX4_04215</name>
</gene>
<evidence type="ECO:0000313" key="2">
    <source>
        <dbReference type="EMBL" id="MFD2829661.1"/>
    </source>
</evidence>
<dbReference type="RefSeq" id="WP_377771858.1">
    <property type="nucleotide sequence ID" value="NZ_JBHUOQ010000001.1"/>
</dbReference>
<organism evidence="2 3">
    <name type="scientific">Corticicoccus populi</name>
    <dbReference type="NCBI Taxonomy" id="1812821"/>
    <lineage>
        <taxon>Bacteria</taxon>
        <taxon>Bacillati</taxon>
        <taxon>Bacillota</taxon>
        <taxon>Bacilli</taxon>
        <taxon>Bacillales</taxon>
        <taxon>Staphylococcaceae</taxon>
        <taxon>Corticicoccus</taxon>
    </lineage>
</organism>
<accession>A0ABW5WWE3</accession>
<evidence type="ECO:0000313" key="3">
    <source>
        <dbReference type="Proteomes" id="UP001597519"/>
    </source>
</evidence>
<protein>
    <submittedName>
        <fullName evidence="2">DUF2087 domain-containing protein</fullName>
    </submittedName>
</protein>
<evidence type="ECO:0000259" key="1">
    <source>
        <dbReference type="Pfam" id="PF09860"/>
    </source>
</evidence>